<keyword evidence="4 8" id="KW-0418">Kinase</keyword>
<feature type="region of interest" description="Disordered" evidence="6">
    <location>
        <begin position="1"/>
        <end position="21"/>
    </location>
</feature>
<sequence length="872" mass="96509">MFTYSPSSPLPQTPPQVYRTTPRLETPRFDSLSFSRAVSGLLEDVHNEGLGRRPSSINLSYDPRHYPNIRHVVPEWDDEQEMDDFFAGDHGEVPAPISRAPLAEDEHIISSFPTTPSFSDYELDAPCLSDFLVDPTSFKNGVGVCIKRSDGRLYAIKRLLQTRQAWSELAILAKVKEARASFNLTLHWTFEMDRYTYLVMENYPCGTLADAIGHYGIFGSLEVFFYACEIITGLRSLHDAGIVHRNVSPDTVIFDKHGHIVLSGLEHGTILQQHEKCFRDPTTQNNRPYQAPELLLGWSHDTLVDSWSFGMVLYYMFHGKHAFLSEIEDATLLPEQVVDKILSEGLPNKTVRFINPIARDLILKCLERNPAIRPNTRIIRHHPYFSNADWEKVRRRESPAPLPRDFLASNVVRTSRNTGRLEVSSREQCFSPRVSAFGPGSQQKSFSQATPRFLQSPFMTPEVRYKLHELHMTQPLAQSTVILDKVSQTLISPPSGQESAKVQAAEFDQARASPPIARGYHRAADFWDTLECEDRLSLHSEYSGPSLSNIKIPFARAWNLRKERSLTIYPPRFFNNLSTMTIQQKLRRRPKSIAALKYAAYAEPIVDLPNGLSQIGSGIGFTYVAPASGSVSAPGPSRIPVPGTPGVIGRGPRSGLGSGNNLGSDLISGSGSRSCPSSGLRSGPGAVTATVRNSIASNDTIPVPKACHGLFHSLSMSSFWTGFKSGSVGVRSVSLPRVPRSTNTKQDEDIVIRESDGIADTGDILQDDSEGEEYLEAEVTRPLAESTATLSPTQSMLSPLETSSTGSTASEEEVLTPDTMEFQPRGPIHETEDEIVEMKRSEEVYGLGPEATLRLVTPLTGLRLSFTTGDPH</sequence>
<evidence type="ECO:0000256" key="1">
    <source>
        <dbReference type="ARBA" id="ARBA00022527"/>
    </source>
</evidence>
<keyword evidence="2" id="KW-0808">Transferase</keyword>
<dbReference type="Gene3D" id="1.10.510.10">
    <property type="entry name" value="Transferase(Phosphotransferase) domain 1"/>
    <property type="match status" value="1"/>
</dbReference>
<dbReference type="PROSITE" id="PS50011">
    <property type="entry name" value="PROTEIN_KINASE_DOM"/>
    <property type="match status" value="1"/>
</dbReference>
<proteinExistence type="predicted"/>
<evidence type="ECO:0000313" key="9">
    <source>
        <dbReference type="Proteomes" id="UP000807342"/>
    </source>
</evidence>
<name>A0A9P5XB59_9AGAR</name>
<dbReference type="Proteomes" id="UP000807342">
    <property type="component" value="Unassembled WGS sequence"/>
</dbReference>
<gene>
    <name evidence="8" type="ORF">P691DRAFT_776614</name>
</gene>
<dbReference type="OrthoDB" id="347657at2759"/>
<feature type="region of interest" description="Disordered" evidence="6">
    <location>
        <begin position="785"/>
        <end position="814"/>
    </location>
</feature>
<accession>A0A9P5XB59</accession>
<dbReference type="SMART" id="SM00220">
    <property type="entry name" value="S_TKc"/>
    <property type="match status" value="1"/>
</dbReference>
<keyword evidence="5" id="KW-0067">ATP-binding</keyword>
<dbReference type="PANTHER" id="PTHR24351">
    <property type="entry name" value="RIBOSOMAL PROTEIN S6 KINASE"/>
    <property type="match status" value="1"/>
</dbReference>
<evidence type="ECO:0000256" key="6">
    <source>
        <dbReference type="SAM" id="MobiDB-lite"/>
    </source>
</evidence>
<comment type="caution">
    <text evidence="8">The sequence shown here is derived from an EMBL/GenBank/DDBJ whole genome shotgun (WGS) entry which is preliminary data.</text>
</comment>
<dbReference type="EMBL" id="MU151229">
    <property type="protein sequence ID" value="KAF9446787.1"/>
    <property type="molecule type" value="Genomic_DNA"/>
</dbReference>
<dbReference type="InterPro" id="IPR011009">
    <property type="entry name" value="Kinase-like_dom_sf"/>
</dbReference>
<organism evidence="8 9">
    <name type="scientific">Macrolepiota fuliginosa MF-IS2</name>
    <dbReference type="NCBI Taxonomy" id="1400762"/>
    <lineage>
        <taxon>Eukaryota</taxon>
        <taxon>Fungi</taxon>
        <taxon>Dikarya</taxon>
        <taxon>Basidiomycota</taxon>
        <taxon>Agaricomycotina</taxon>
        <taxon>Agaricomycetes</taxon>
        <taxon>Agaricomycetidae</taxon>
        <taxon>Agaricales</taxon>
        <taxon>Agaricineae</taxon>
        <taxon>Agaricaceae</taxon>
        <taxon>Macrolepiota</taxon>
    </lineage>
</organism>
<evidence type="ECO:0000256" key="4">
    <source>
        <dbReference type="ARBA" id="ARBA00022777"/>
    </source>
</evidence>
<evidence type="ECO:0000256" key="2">
    <source>
        <dbReference type="ARBA" id="ARBA00022679"/>
    </source>
</evidence>
<feature type="compositionally biased region" description="Polar residues" evidence="6">
    <location>
        <begin position="786"/>
        <end position="797"/>
    </location>
</feature>
<dbReference type="Gene3D" id="3.30.200.20">
    <property type="entry name" value="Phosphorylase Kinase, domain 1"/>
    <property type="match status" value="1"/>
</dbReference>
<keyword evidence="3" id="KW-0547">Nucleotide-binding</keyword>
<feature type="domain" description="Protein kinase" evidence="7">
    <location>
        <begin position="79"/>
        <end position="385"/>
    </location>
</feature>
<dbReference type="GO" id="GO:0005524">
    <property type="term" value="F:ATP binding"/>
    <property type="evidence" value="ECO:0007669"/>
    <property type="project" value="UniProtKB-KW"/>
</dbReference>
<evidence type="ECO:0000256" key="5">
    <source>
        <dbReference type="ARBA" id="ARBA00022840"/>
    </source>
</evidence>
<keyword evidence="9" id="KW-1185">Reference proteome</keyword>
<evidence type="ECO:0000313" key="8">
    <source>
        <dbReference type="EMBL" id="KAF9446787.1"/>
    </source>
</evidence>
<reference evidence="8" key="1">
    <citation type="submission" date="2020-11" db="EMBL/GenBank/DDBJ databases">
        <authorList>
            <consortium name="DOE Joint Genome Institute"/>
            <person name="Ahrendt S."/>
            <person name="Riley R."/>
            <person name="Andreopoulos W."/>
            <person name="Labutti K."/>
            <person name="Pangilinan J."/>
            <person name="Ruiz-Duenas F.J."/>
            <person name="Barrasa J.M."/>
            <person name="Sanchez-Garcia M."/>
            <person name="Camarero S."/>
            <person name="Miyauchi S."/>
            <person name="Serrano A."/>
            <person name="Linde D."/>
            <person name="Babiker R."/>
            <person name="Drula E."/>
            <person name="Ayuso-Fernandez I."/>
            <person name="Pacheco R."/>
            <person name="Padilla G."/>
            <person name="Ferreira P."/>
            <person name="Barriuso J."/>
            <person name="Kellner H."/>
            <person name="Castanera R."/>
            <person name="Alfaro M."/>
            <person name="Ramirez L."/>
            <person name="Pisabarro A.G."/>
            <person name="Kuo A."/>
            <person name="Tritt A."/>
            <person name="Lipzen A."/>
            <person name="He G."/>
            <person name="Yan M."/>
            <person name="Ng V."/>
            <person name="Cullen D."/>
            <person name="Martin F."/>
            <person name="Rosso M.-N."/>
            <person name="Henrissat B."/>
            <person name="Hibbett D."/>
            <person name="Martinez A.T."/>
            <person name="Grigoriev I.V."/>
        </authorList>
    </citation>
    <scope>NUCLEOTIDE SEQUENCE</scope>
    <source>
        <strain evidence="8">MF-IS2</strain>
    </source>
</reference>
<dbReference type="AlphaFoldDB" id="A0A9P5XB59"/>
<evidence type="ECO:0000256" key="3">
    <source>
        <dbReference type="ARBA" id="ARBA00022741"/>
    </source>
</evidence>
<dbReference type="GO" id="GO:0004674">
    <property type="term" value="F:protein serine/threonine kinase activity"/>
    <property type="evidence" value="ECO:0007669"/>
    <property type="project" value="UniProtKB-KW"/>
</dbReference>
<dbReference type="InterPro" id="IPR000719">
    <property type="entry name" value="Prot_kinase_dom"/>
</dbReference>
<dbReference type="SUPFAM" id="SSF56112">
    <property type="entry name" value="Protein kinase-like (PK-like)"/>
    <property type="match status" value="1"/>
</dbReference>
<protein>
    <submittedName>
        <fullName evidence="8">Kinase-like protein</fullName>
    </submittedName>
</protein>
<keyword evidence="1" id="KW-0723">Serine/threonine-protein kinase</keyword>
<dbReference type="Pfam" id="PF00069">
    <property type="entry name" value="Pkinase"/>
    <property type="match status" value="1"/>
</dbReference>
<evidence type="ECO:0000259" key="7">
    <source>
        <dbReference type="PROSITE" id="PS50011"/>
    </source>
</evidence>